<gene>
    <name evidence="2" type="ORF">AWW68_07055</name>
</gene>
<dbReference type="AlphaFoldDB" id="A0A150XA42"/>
<evidence type="ECO:0000313" key="3">
    <source>
        <dbReference type="Proteomes" id="UP000075606"/>
    </source>
</evidence>
<dbReference type="Pfam" id="PF13349">
    <property type="entry name" value="DUF4097"/>
    <property type="match status" value="1"/>
</dbReference>
<organism evidence="2 3">
    <name type="scientific">Roseivirga spongicola</name>
    <dbReference type="NCBI Taxonomy" id="333140"/>
    <lineage>
        <taxon>Bacteria</taxon>
        <taxon>Pseudomonadati</taxon>
        <taxon>Bacteroidota</taxon>
        <taxon>Cytophagia</taxon>
        <taxon>Cytophagales</taxon>
        <taxon>Roseivirgaceae</taxon>
        <taxon>Roseivirga</taxon>
    </lineage>
</organism>
<name>A0A150XA42_9BACT</name>
<dbReference type="Proteomes" id="UP000075606">
    <property type="component" value="Unassembled WGS sequence"/>
</dbReference>
<protein>
    <recommendedName>
        <fullName evidence="1">DUF4097 domain-containing protein</fullName>
    </recommendedName>
</protein>
<sequence>MSVALMLASVAWAQSKSETITRSLEVKNKNIEFWFCVCNINGSVDVEAYDGNTVEVTLEKRVNGKNQADVDLGMQELQLKSEQGDDFAKLYVSMSGQRMTEKADPLQCGWDWNGNDNRRDYWYTMDYKIKVPKGISVKLSTVNKGDVFAKGVTGNIYASNVNGDVTLEGVQGDTKANTVNGKVEVSYVKMPKEFASFKTVNGDIEIFVPSGGNGVFNFQSQWGEIYSDLEFSEKLAPKVTKTSAGNGTKYKVSNSNSYQYGSSGGASFEFETLNGDVYLRKQK</sequence>
<evidence type="ECO:0000313" key="2">
    <source>
        <dbReference type="EMBL" id="KYG75588.1"/>
    </source>
</evidence>
<dbReference type="STRING" id="333140.AWW68_07055"/>
<evidence type="ECO:0000259" key="1">
    <source>
        <dbReference type="Pfam" id="PF13349"/>
    </source>
</evidence>
<keyword evidence="3" id="KW-1185">Reference proteome</keyword>
<comment type="caution">
    <text evidence="2">The sequence shown here is derived from an EMBL/GenBank/DDBJ whole genome shotgun (WGS) entry which is preliminary data.</text>
</comment>
<accession>A0A150XA42</accession>
<proteinExistence type="predicted"/>
<dbReference type="EMBL" id="LRPC01000012">
    <property type="protein sequence ID" value="KYG75588.1"/>
    <property type="molecule type" value="Genomic_DNA"/>
</dbReference>
<dbReference type="InterPro" id="IPR025164">
    <property type="entry name" value="Toastrack_DUF4097"/>
</dbReference>
<feature type="domain" description="DUF4097" evidence="1">
    <location>
        <begin position="143"/>
        <end position="255"/>
    </location>
</feature>
<reference evidence="2 3" key="1">
    <citation type="submission" date="2016-01" db="EMBL/GenBank/DDBJ databases">
        <title>Genome sequencing of Roseivirga spongicola UST030701-084.</title>
        <authorList>
            <person name="Selvaratnam C."/>
            <person name="Thevarajoo S."/>
            <person name="Goh K.M."/>
            <person name="Ee R."/>
            <person name="Chan K.-G."/>
            <person name="Chong C.S."/>
        </authorList>
    </citation>
    <scope>NUCLEOTIDE SEQUENCE [LARGE SCALE GENOMIC DNA]</scope>
    <source>
        <strain evidence="2 3">UST030701-084</strain>
    </source>
</reference>